<keyword evidence="1" id="KW-0812">Transmembrane</keyword>
<feature type="transmembrane region" description="Helical" evidence="1">
    <location>
        <begin position="12"/>
        <end position="33"/>
    </location>
</feature>
<dbReference type="EMBL" id="LDZY01000007">
    <property type="protein sequence ID" value="KLU65746.1"/>
    <property type="molecule type" value="Genomic_DNA"/>
</dbReference>
<keyword evidence="1" id="KW-0472">Membrane</keyword>
<evidence type="ECO:0000313" key="2">
    <source>
        <dbReference type="EMBL" id="KLU65746.1"/>
    </source>
</evidence>
<gene>
    <name evidence="2" type="ORF">DEAC_c23760</name>
</gene>
<evidence type="ECO:0000256" key="1">
    <source>
        <dbReference type="SAM" id="Phobius"/>
    </source>
</evidence>
<name>A0A0J1IM13_9FIRM</name>
<comment type="caution">
    <text evidence="2">The sequence shown here is derived from an EMBL/GenBank/DDBJ whole genome shotgun (WGS) entry which is preliminary data.</text>
</comment>
<accession>A0A0J1IM13</accession>
<dbReference type="AlphaFoldDB" id="A0A0J1IM13"/>
<feature type="transmembrane region" description="Helical" evidence="1">
    <location>
        <begin position="54"/>
        <end position="74"/>
    </location>
</feature>
<feature type="transmembrane region" description="Helical" evidence="1">
    <location>
        <begin position="86"/>
        <end position="107"/>
    </location>
</feature>
<protein>
    <submittedName>
        <fullName evidence="2">Uncharacterized protein</fullName>
    </submittedName>
</protein>
<sequence>MVEVKFDKPLIAMFLSIIGAIPAGIFSEIMIYFRFTTISAPKATSMMFIREGSLALGVLSHIGYSAILGLFLYYTPKFVGIDHYLIKAVFISMFAEAILFIVFGTFMRNEYMIQNASGNYSQASAAAIAGLVRGYLIKRYLFGKPNS</sequence>
<dbReference type="STRING" id="476652.DEAC_c23760"/>
<keyword evidence="1" id="KW-1133">Transmembrane helix</keyword>
<dbReference type="PATRIC" id="fig|476652.3.peg.2470"/>
<organism evidence="2 3">
    <name type="scientific">Desulfosporosinus acididurans</name>
    <dbReference type="NCBI Taxonomy" id="476652"/>
    <lineage>
        <taxon>Bacteria</taxon>
        <taxon>Bacillati</taxon>
        <taxon>Bacillota</taxon>
        <taxon>Clostridia</taxon>
        <taxon>Eubacteriales</taxon>
        <taxon>Desulfitobacteriaceae</taxon>
        <taxon>Desulfosporosinus</taxon>
    </lineage>
</organism>
<evidence type="ECO:0000313" key="3">
    <source>
        <dbReference type="Proteomes" id="UP000036356"/>
    </source>
</evidence>
<dbReference type="Proteomes" id="UP000036356">
    <property type="component" value="Unassembled WGS sequence"/>
</dbReference>
<reference evidence="2 3" key="1">
    <citation type="submission" date="2015-06" db="EMBL/GenBank/DDBJ databases">
        <title>Draft genome of the moderately acidophilic sulfate reducer Candidatus Desulfosporosinus acididurans strain M1.</title>
        <authorList>
            <person name="Poehlein A."/>
            <person name="Petzsch P."/>
            <person name="Johnson B.D."/>
            <person name="Schloemann M."/>
            <person name="Daniel R."/>
            <person name="Muehling M."/>
        </authorList>
    </citation>
    <scope>NUCLEOTIDE SEQUENCE [LARGE SCALE GENOMIC DNA]</scope>
    <source>
        <strain evidence="2 3">M1</strain>
    </source>
</reference>
<keyword evidence="3" id="KW-1185">Reference proteome</keyword>
<proteinExistence type="predicted"/>